<dbReference type="AlphaFoldDB" id="G0UT88"/>
<dbReference type="EMBL" id="HE575321">
    <property type="protein sequence ID" value="CCC92601.1"/>
    <property type="molecule type" value="Genomic_DNA"/>
</dbReference>
<feature type="region of interest" description="Disordered" evidence="1">
    <location>
        <begin position="647"/>
        <end position="690"/>
    </location>
</feature>
<feature type="compositionally biased region" description="Basic and acidic residues" evidence="1">
    <location>
        <begin position="418"/>
        <end position="430"/>
    </location>
</feature>
<keyword evidence="2" id="KW-0812">Transmembrane</keyword>
<keyword evidence="2" id="KW-1133">Transmembrane helix</keyword>
<gene>
    <name evidence="3" type="ORF">TCIL3000_8_8310</name>
</gene>
<evidence type="ECO:0000256" key="1">
    <source>
        <dbReference type="SAM" id="MobiDB-lite"/>
    </source>
</evidence>
<feature type="compositionally biased region" description="Low complexity" evidence="1">
    <location>
        <begin position="657"/>
        <end position="669"/>
    </location>
</feature>
<feature type="compositionally biased region" description="Basic and acidic residues" evidence="1">
    <location>
        <begin position="252"/>
        <end position="269"/>
    </location>
</feature>
<feature type="compositionally biased region" description="Polar residues" evidence="1">
    <location>
        <begin position="310"/>
        <end position="319"/>
    </location>
</feature>
<name>G0UT88_TRYCI</name>
<evidence type="ECO:0000256" key="2">
    <source>
        <dbReference type="SAM" id="Phobius"/>
    </source>
</evidence>
<feature type="region of interest" description="Disordered" evidence="1">
    <location>
        <begin position="249"/>
        <end position="325"/>
    </location>
</feature>
<keyword evidence="2" id="KW-0472">Membrane</keyword>
<protein>
    <submittedName>
        <fullName evidence="3">Uncharacterized protein TCIL3000_8_8310</fullName>
    </submittedName>
</protein>
<feature type="compositionally biased region" description="Low complexity" evidence="1">
    <location>
        <begin position="280"/>
        <end position="293"/>
    </location>
</feature>
<feature type="transmembrane region" description="Helical" evidence="2">
    <location>
        <begin position="37"/>
        <end position="57"/>
    </location>
</feature>
<evidence type="ECO:0000313" key="3">
    <source>
        <dbReference type="EMBL" id="CCC92601.1"/>
    </source>
</evidence>
<accession>G0UT88</accession>
<dbReference type="VEuPathDB" id="TriTrypDB:TcIL3000_8_8310"/>
<feature type="region of interest" description="Disordered" evidence="1">
    <location>
        <begin position="418"/>
        <end position="495"/>
    </location>
</feature>
<organism evidence="3">
    <name type="scientific">Trypanosoma congolense (strain IL3000)</name>
    <dbReference type="NCBI Taxonomy" id="1068625"/>
    <lineage>
        <taxon>Eukaryota</taxon>
        <taxon>Discoba</taxon>
        <taxon>Euglenozoa</taxon>
        <taxon>Kinetoplastea</taxon>
        <taxon>Metakinetoplastina</taxon>
        <taxon>Trypanosomatida</taxon>
        <taxon>Trypanosomatidae</taxon>
        <taxon>Trypanosoma</taxon>
        <taxon>Nannomonas</taxon>
    </lineage>
</organism>
<reference evidence="3" key="1">
    <citation type="journal article" date="2012" name="Proc. Natl. Acad. Sci. U.S.A.">
        <title>Antigenic diversity is generated by distinct evolutionary mechanisms in African trypanosome species.</title>
        <authorList>
            <person name="Jackson A.P."/>
            <person name="Berry A."/>
            <person name="Aslett M."/>
            <person name="Allison H.C."/>
            <person name="Burton P."/>
            <person name="Vavrova-Anderson J."/>
            <person name="Brown R."/>
            <person name="Browne H."/>
            <person name="Corton N."/>
            <person name="Hauser H."/>
            <person name="Gamble J."/>
            <person name="Gilderthorp R."/>
            <person name="Marcello L."/>
            <person name="McQuillan J."/>
            <person name="Otto T.D."/>
            <person name="Quail M.A."/>
            <person name="Sanders M.J."/>
            <person name="van Tonder A."/>
            <person name="Ginger M.L."/>
            <person name="Field M.C."/>
            <person name="Barry J.D."/>
            <person name="Hertz-Fowler C."/>
            <person name="Berriman M."/>
        </authorList>
    </citation>
    <scope>NUCLEOTIDE SEQUENCE</scope>
    <source>
        <strain evidence="3">IL3000</strain>
    </source>
</reference>
<sequence length="933" mass="103125">MYIMKMGIRENCPPAAVCELSLLSRLVVRMERWSHTAFLQFLFLFLSFSPFAFVFCFRMAHLVYMDLRELFVVLGIFFPLEKSLIVNDFDFSNAFLTPNITTCLPTPSGGLKCLHLHEGCAQSKVRGMPCFATVLNRSAALALSRFLFLPRLRMMYPIIENNLRLPFIRLLIFQLLLLSAFPSPRNANSCTVWSLSYTFKRDRRIKRYSDSDCLPEVSDKKETGTKRANERHRINCLYVLTDVENPSVKEGASTRELEKKIRPPSEAFKKPPLHSMPTPASRRNNGRSSAASSVQFFVRTDAGEDDSDNTESLQFQTAEPSRAASLRALDVPSGTEGRPSGLALSSLRQANSETGDESIAFVLEEPQAKSGRGSRSCRGSTQSDSISFALATESAVDDGTTTGEKSLSFVLCSGEDASEKTAHATRDRKVSGKNSPKSPARASSKGVAERGITSTKAKSPVPTPTAAASKQVKQAKESELRDGSSGVPVKGPEKLSSQADAFTVYKVDGKHTLNERESGKPTEVAERAVTDFVANSPERVPLPFPHPTDSKLLRDASGIEQMVVEAQRYTEHWRRFNEIQRQELERLGSRITEVQEENFVGSKGVKRGRKGKKGKKNAPTCLADLFKIKQSCLRESDLPWHRALSNADAWSTQKQQRSGSGSPGVSRSKSPPKSRGKRVTIAEGTKRAQTHLTNVGKEVQGEAESRFAELYGVAWPPPSDNNLFFLNGIRLTPKQRDEFYSAMDLYVMATTKVSMNICADCEGEGVVGRETDAKKKVRVTRTTLLRKAFTVMDVGRHGIISAVTLPSLQRLLSEERKMLQSTLSGNGVEECFITRSRGELEKFNGKVDPLRAVGGGQKDKIVSAIEKLRIYSLVLDVLFPLIGASGMLTLDFTSLGLLVFGTMSLPTEGASESFLKWREAAQRSFESLLKFPV</sequence>
<proteinExistence type="predicted"/>